<dbReference type="Proteomes" id="UP000326711">
    <property type="component" value="Chromosome"/>
</dbReference>
<evidence type="ECO:0000256" key="1">
    <source>
        <dbReference type="SAM" id="MobiDB-lite"/>
    </source>
</evidence>
<evidence type="ECO:0000313" key="3">
    <source>
        <dbReference type="EMBL" id="QFQ01575.1"/>
    </source>
</evidence>
<feature type="domain" description="YprB ribonuclease H-like" evidence="2">
    <location>
        <begin position="475"/>
        <end position="558"/>
    </location>
</feature>
<evidence type="ECO:0000259" key="2">
    <source>
        <dbReference type="Pfam" id="PF13482"/>
    </source>
</evidence>
<dbReference type="OrthoDB" id="3274988at2"/>
<proteinExistence type="predicted"/>
<dbReference type="EMBL" id="CP045032">
    <property type="protein sequence ID" value="QFQ01575.1"/>
    <property type="molecule type" value="Genomic_DNA"/>
</dbReference>
<dbReference type="RefSeq" id="WP_151902059.1">
    <property type="nucleotide sequence ID" value="NZ_CP045032.1"/>
</dbReference>
<protein>
    <recommendedName>
        <fullName evidence="2">YprB ribonuclease H-like domain-containing protein</fullName>
    </recommendedName>
</protein>
<accession>A0A5J6Z7B6</accession>
<dbReference type="InterPro" id="IPR038720">
    <property type="entry name" value="YprB_RNase_H-like_dom"/>
</dbReference>
<sequence>MTGSVPTPEPRSGENNLPAAESVLPLAPSDVVGCRHKAVLRRMEKPPGVTRMRTAEDLAGTIEQLSHRINAWARKQTILQQLPQRPRRGDRVRPTRVDIAPGPNAVEDTLDAMAAGARLIIGAQLEEGPLSAEVDILLRRDMGHGADPTLAYAPLVISGHSVVKRVKNTQTADCRVIDIPALGLSRGADVPLRHRAVAGEAQCLAMAHTILHAWGFASGDVGLIGRAGTSPERCYIFPGDALIPGLLTALAEPVPAAPSRVKQCGVCEFHNHCRAQLLERQDVSLMLPGDRNRDAREAGYNTLPELAEAGWGEVSALASAWMNGEIARRRPLKRWITDTELWGGHAFAMPRQGQEPMAEQLRDVIDIDVDMEAHPNRGTFLWGTFDGTQYVAFGDFSRGGDEGQHVAEFWAWLRARRAAAERDDKRLRVWVYAAQGENHWLRYYAREYGGRTYLLSDATSVTMPDLAEVNAFIASEEWCDLYRIVKNAVAGTGSLGLKTVAPLAGFEFSQEGVDGKAAVELFEQAVGPAQGAAQAARRTLERYNADDCVANAHVRSWLRAGAPGIRAL</sequence>
<organism evidence="3 4">
    <name type="scientific">Corynebacterium urogenitale</name>
    <dbReference type="NCBI Taxonomy" id="2487892"/>
    <lineage>
        <taxon>Bacteria</taxon>
        <taxon>Bacillati</taxon>
        <taxon>Actinomycetota</taxon>
        <taxon>Actinomycetes</taxon>
        <taxon>Mycobacteriales</taxon>
        <taxon>Corynebacteriaceae</taxon>
        <taxon>Corynebacterium</taxon>
    </lineage>
</organism>
<dbReference type="Pfam" id="PF13482">
    <property type="entry name" value="RNase_H_2"/>
    <property type="match status" value="1"/>
</dbReference>
<evidence type="ECO:0000313" key="4">
    <source>
        <dbReference type="Proteomes" id="UP000326711"/>
    </source>
</evidence>
<name>A0A5J6Z7B6_9CORY</name>
<feature type="region of interest" description="Disordered" evidence="1">
    <location>
        <begin position="1"/>
        <end position="22"/>
    </location>
</feature>
<dbReference type="KEGG" id="cuo:CUROG_00870"/>
<keyword evidence="4" id="KW-1185">Reference proteome</keyword>
<dbReference type="AlphaFoldDB" id="A0A5J6Z7B6"/>
<gene>
    <name evidence="3" type="ORF">CUROG_00870</name>
</gene>
<reference evidence="4" key="1">
    <citation type="submission" date="2019-10" db="EMBL/GenBank/DDBJ databases">
        <title>Complete genome sequence of Corynebacterium urogenitalis DSM 108747, isolated from the genital tract of a cow.</title>
        <authorList>
            <person name="Ruckert C."/>
            <person name="Ballas P."/>
            <person name="Wagener K."/>
            <person name="Drillich M."/>
            <person name="Kaempfer P."/>
            <person name="Busse H.-J."/>
            <person name="Ehling-Schulz M."/>
        </authorList>
    </citation>
    <scope>NUCLEOTIDE SEQUENCE [LARGE SCALE GENOMIC DNA]</scope>
    <source>
        <strain evidence="4">LMM 1652</strain>
    </source>
</reference>